<proteinExistence type="predicted"/>
<accession>A0A2Z4Q312</accession>
<dbReference type="Proteomes" id="UP000251068">
    <property type="component" value="Segment"/>
</dbReference>
<organism evidence="1 2">
    <name type="scientific">Microbacterium phage AnnaSerena</name>
    <dbReference type="NCBI Taxonomy" id="2201432"/>
    <lineage>
        <taxon>Viruses</taxon>
        <taxon>Duplodnaviria</taxon>
        <taxon>Heunggongvirae</taxon>
        <taxon>Uroviricota</taxon>
        <taxon>Caudoviricetes</taxon>
        <taxon>Krampusvirus</taxon>
        <taxon>Krampusvirus krampus</taxon>
    </lineage>
</organism>
<protein>
    <submittedName>
        <fullName evidence="1">Major tail protein</fullName>
    </submittedName>
</protein>
<dbReference type="EMBL" id="MH271292">
    <property type="protein sequence ID" value="AWY04482.1"/>
    <property type="molecule type" value="Genomic_DNA"/>
</dbReference>
<evidence type="ECO:0000313" key="2">
    <source>
        <dbReference type="Proteomes" id="UP000251068"/>
    </source>
</evidence>
<name>A0A2Z4Q312_9CAUD</name>
<gene>
    <name evidence="1" type="primary">26</name>
    <name evidence="1" type="ORF">SEA_ANNASERENA_26</name>
</gene>
<sequence>MALSENTTPYGLRDIKITPYTDAMGTVLADTPIDLPIARTLSFTDTEEFEQLRGDDRVAAEHGNGAQVEWELESGGLPFAAFQAMAGGTIEETGVSPAAKRVFSKKVTDQRPYFKIEGQVISDSGGDLHCIIYRAKATGELSGEFSDGSFFLTSASGVGHAVPSGANVDKLYDFVQNETVTPIVSSETPETP</sequence>
<evidence type="ECO:0000313" key="1">
    <source>
        <dbReference type="EMBL" id="AWY04482.1"/>
    </source>
</evidence>
<reference evidence="1 2" key="1">
    <citation type="submission" date="2018-04" db="EMBL/GenBank/DDBJ databases">
        <authorList>
            <person name="Harrington T."/>
            <person name="Washburn E."/>
            <person name="Bricker J."/>
            <person name="McKinney A."/>
            <person name="Betsko A.J."/>
            <person name="Garlena R.A."/>
            <person name="Russell D.A."/>
            <person name="Pope W.A."/>
            <person name="Jacobs-Sera D."/>
            <person name="Hatfull G.F."/>
        </authorList>
    </citation>
    <scope>NUCLEOTIDE SEQUENCE [LARGE SCALE GENOMIC DNA]</scope>
</reference>